<proteinExistence type="predicted"/>
<dbReference type="OMA" id="KIAIQMM"/>
<dbReference type="PROSITE" id="PS50179">
    <property type="entry name" value="VHS"/>
    <property type="match status" value="1"/>
</dbReference>
<dbReference type="GO" id="GO:0007015">
    <property type="term" value="P:actin filament organization"/>
    <property type="evidence" value="ECO:0007669"/>
    <property type="project" value="TreeGrafter"/>
</dbReference>
<sequence>MISTNAKAVNGNLLKIAVIPYRELEPPPKKDIPQWVLYSYDPKQDLDSIIANLRASFHLESTNEEFSLILIDKSSSHFPRYITEENRNEIVNGAVVHLYYSPKQFVARIMDKIKHLTELNESHLEVLLDILNHSLDSEFVLAMEKQNGIKWLMNCLQNKEFSTDDEIAHGLEIFQKAMEHDIIHWSSIDKQFIEAVAQNIYNRTDNNLSKDVERKILINSLTILESSVINCPGKFIHEMEKQISLPNLNKLLKNDRYPEVQQNVLALINAILYRTDLSKKRAMAATLSSRPFKETILQYIINRKNSENEKPNVCGSEITHQLYVLQTLLLQFYEDKLNNGSTMDEAREKVIDIRNIYLMTMERDGFDTKGVQSQTSLFRSQTSIASNSSGSSIASEKTYVEDFERLGFPNFTHPWKTFSEAPGALVLDLLHYFAKFHTDSFVRFVIENSSIGDRMHDCPLVLASFRLTNLLCDLLGQRVKDKFWYCRLSNNHKTLLHGDCEEDAKNIENLLVNKLNISDIEQVVTGKECPHMRDARGKKTTTSLAFSVLVREDSNHLNFVASTPEIYDYWIDGLNALLERKMISNEAEKDTDMLLELDVKLRLLDMEGLSIPEKMPELPPSPTDYEFSYNTIFPY</sequence>
<dbReference type="Proteomes" id="UP001142055">
    <property type="component" value="Chromosome 1"/>
</dbReference>
<evidence type="ECO:0000313" key="3">
    <source>
        <dbReference type="Proteomes" id="UP001142055"/>
    </source>
</evidence>
<dbReference type="Pfam" id="PF11841">
    <property type="entry name" value="ELMO_ARM"/>
    <property type="match status" value="1"/>
</dbReference>
<dbReference type="EMBL" id="JAPWDV010000001">
    <property type="protein sequence ID" value="KAJ6223034.1"/>
    <property type="molecule type" value="Genomic_DNA"/>
</dbReference>
<dbReference type="GO" id="GO:0043130">
    <property type="term" value="F:ubiquitin binding"/>
    <property type="evidence" value="ECO:0007669"/>
    <property type="project" value="InterPro"/>
</dbReference>
<dbReference type="InterPro" id="IPR002014">
    <property type="entry name" value="VHS_dom"/>
</dbReference>
<evidence type="ECO:0000259" key="1">
    <source>
        <dbReference type="PROSITE" id="PS50179"/>
    </source>
</evidence>
<dbReference type="PANTHER" id="PTHR12771">
    <property type="entry name" value="ENGULFMENT AND CELL MOTILITY"/>
    <property type="match status" value="1"/>
</dbReference>
<dbReference type="Pfam" id="PF16457">
    <property type="entry name" value="PH_12"/>
    <property type="match status" value="1"/>
</dbReference>
<dbReference type="InterPro" id="IPR001849">
    <property type="entry name" value="PH_domain"/>
</dbReference>
<reference evidence="2" key="1">
    <citation type="submission" date="2022-12" db="EMBL/GenBank/DDBJ databases">
        <title>Genome assemblies of Blomia tropicalis.</title>
        <authorList>
            <person name="Cui Y."/>
        </authorList>
    </citation>
    <scope>NUCLEOTIDE SEQUENCE</scope>
    <source>
        <tissue evidence="2">Adult mites</tissue>
    </source>
</reference>
<dbReference type="InterPro" id="IPR016024">
    <property type="entry name" value="ARM-type_fold"/>
</dbReference>
<dbReference type="GO" id="GO:0035091">
    <property type="term" value="F:phosphatidylinositol binding"/>
    <property type="evidence" value="ECO:0007669"/>
    <property type="project" value="InterPro"/>
</dbReference>
<dbReference type="AlphaFoldDB" id="A0A9Q0MC70"/>
<dbReference type="InterPro" id="IPR050868">
    <property type="entry name" value="ELMO_domain-containing"/>
</dbReference>
<dbReference type="InterPro" id="IPR024574">
    <property type="entry name" value="ELMO_ARM"/>
</dbReference>
<dbReference type="GO" id="GO:0005886">
    <property type="term" value="C:plasma membrane"/>
    <property type="evidence" value="ECO:0007669"/>
    <property type="project" value="TreeGrafter"/>
</dbReference>
<name>A0A9Q0MC70_BLOTA</name>
<keyword evidence="3" id="KW-1185">Reference proteome</keyword>
<organism evidence="2 3">
    <name type="scientific">Blomia tropicalis</name>
    <name type="common">Mite</name>
    <dbReference type="NCBI Taxonomy" id="40697"/>
    <lineage>
        <taxon>Eukaryota</taxon>
        <taxon>Metazoa</taxon>
        <taxon>Ecdysozoa</taxon>
        <taxon>Arthropoda</taxon>
        <taxon>Chelicerata</taxon>
        <taxon>Arachnida</taxon>
        <taxon>Acari</taxon>
        <taxon>Acariformes</taxon>
        <taxon>Sarcoptiformes</taxon>
        <taxon>Astigmata</taxon>
        <taxon>Glycyphagoidea</taxon>
        <taxon>Echimyopodidae</taxon>
        <taxon>Blomia</taxon>
    </lineage>
</organism>
<accession>A0A9Q0MC70</accession>
<dbReference type="GO" id="GO:0048870">
    <property type="term" value="P:cell motility"/>
    <property type="evidence" value="ECO:0007669"/>
    <property type="project" value="TreeGrafter"/>
</dbReference>
<gene>
    <name evidence="2" type="ORF">RDWZM_001579</name>
</gene>
<feature type="domain" description="VHS" evidence="1">
    <location>
        <begin position="157"/>
        <end position="270"/>
    </location>
</feature>
<protein>
    <recommendedName>
        <fullName evidence="1">VHS domain-containing protein</fullName>
    </recommendedName>
</protein>
<dbReference type="Gene3D" id="2.30.29.30">
    <property type="entry name" value="Pleckstrin-homology domain (PH domain)/Phosphotyrosine-binding domain (PTB)"/>
    <property type="match status" value="1"/>
</dbReference>
<dbReference type="InterPro" id="IPR011993">
    <property type="entry name" value="PH-like_dom_sf"/>
</dbReference>
<dbReference type="SUPFAM" id="SSF50729">
    <property type="entry name" value="PH domain-like"/>
    <property type="match status" value="1"/>
</dbReference>
<dbReference type="PANTHER" id="PTHR12771:SF56">
    <property type="entry name" value="CED-12"/>
    <property type="match status" value="1"/>
</dbReference>
<comment type="caution">
    <text evidence="2">The sequence shown here is derived from an EMBL/GenBank/DDBJ whole genome shotgun (WGS) entry which is preliminary data.</text>
</comment>
<evidence type="ECO:0000313" key="2">
    <source>
        <dbReference type="EMBL" id="KAJ6223034.1"/>
    </source>
</evidence>
<dbReference type="SUPFAM" id="SSF48371">
    <property type="entry name" value="ARM repeat"/>
    <property type="match status" value="1"/>
</dbReference>